<reference evidence="3 4" key="1">
    <citation type="submission" date="2018-01" db="EMBL/GenBank/DDBJ databases">
        <title>Harnessing the power of phylogenomics to disentangle the directionality and signatures of interkingdom host jumping in the parasitic fungal genus Tolypocladium.</title>
        <authorList>
            <person name="Quandt C.A."/>
            <person name="Patterson W."/>
            <person name="Spatafora J.W."/>
        </authorList>
    </citation>
    <scope>NUCLEOTIDE SEQUENCE [LARGE SCALE GENOMIC DNA]</scope>
    <source>
        <strain evidence="3 4">NRBC 100945</strain>
    </source>
</reference>
<dbReference type="STRING" id="94208.A0A2S4KMZ1"/>
<evidence type="ECO:0000313" key="4">
    <source>
        <dbReference type="Proteomes" id="UP000237481"/>
    </source>
</evidence>
<feature type="region of interest" description="Disordered" evidence="1">
    <location>
        <begin position="224"/>
        <end position="256"/>
    </location>
</feature>
<dbReference type="Pfam" id="PF13091">
    <property type="entry name" value="PLDc_2"/>
    <property type="match status" value="1"/>
</dbReference>
<dbReference type="CDD" id="cd00138">
    <property type="entry name" value="PLDc_SF"/>
    <property type="match status" value="1"/>
</dbReference>
<dbReference type="SUPFAM" id="SSF56024">
    <property type="entry name" value="Phospholipase D/nuclease"/>
    <property type="match status" value="2"/>
</dbReference>
<feature type="domain" description="PLD phosphodiesterase" evidence="2">
    <location>
        <begin position="425"/>
        <end position="452"/>
    </location>
</feature>
<accession>A0A2S4KMZ1</accession>
<dbReference type="InterPro" id="IPR001736">
    <property type="entry name" value="PLipase_D/transphosphatidylase"/>
</dbReference>
<name>A0A2S4KMZ1_9HYPO</name>
<dbReference type="GO" id="GO:0030572">
    <property type="term" value="F:phosphatidyltransferase activity"/>
    <property type="evidence" value="ECO:0007669"/>
    <property type="project" value="UniProtKB-ARBA"/>
</dbReference>
<dbReference type="Proteomes" id="UP000237481">
    <property type="component" value="Unassembled WGS sequence"/>
</dbReference>
<dbReference type="OrthoDB" id="2958217at2759"/>
<keyword evidence="4" id="KW-1185">Reference proteome</keyword>
<dbReference type="AlphaFoldDB" id="A0A2S4KMZ1"/>
<comment type="caution">
    <text evidence="3">The sequence shown here is derived from an EMBL/GenBank/DDBJ whole genome shotgun (WGS) entry which is preliminary data.</text>
</comment>
<gene>
    <name evidence="3" type="ORF">TPAR_08215</name>
</gene>
<evidence type="ECO:0000259" key="2">
    <source>
        <dbReference type="PROSITE" id="PS50035"/>
    </source>
</evidence>
<protein>
    <recommendedName>
        <fullName evidence="2">PLD phosphodiesterase domain-containing protein</fullName>
    </recommendedName>
</protein>
<feature type="compositionally biased region" description="Basic and acidic residues" evidence="1">
    <location>
        <begin position="236"/>
        <end position="247"/>
    </location>
</feature>
<organism evidence="3 4">
    <name type="scientific">Tolypocladium paradoxum</name>
    <dbReference type="NCBI Taxonomy" id="94208"/>
    <lineage>
        <taxon>Eukaryota</taxon>
        <taxon>Fungi</taxon>
        <taxon>Dikarya</taxon>
        <taxon>Ascomycota</taxon>
        <taxon>Pezizomycotina</taxon>
        <taxon>Sordariomycetes</taxon>
        <taxon>Hypocreomycetidae</taxon>
        <taxon>Hypocreales</taxon>
        <taxon>Ophiocordycipitaceae</taxon>
        <taxon>Tolypocladium</taxon>
    </lineage>
</organism>
<dbReference type="PANTHER" id="PTHR21248:SF11">
    <property type="entry name" value="PLD PHOSPHODIESTERASE DOMAIN-CONTAINING PROTEIN"/>
    <property type="match status" value="1"/>
</dbReference>
<dbReference type="PANTHER" id="PTHR21248">
    <property type="entry name" value="CARDIOLIPIN SYNTHASE"/>
    <property type="match status" value="1"/>
</dbReference>
<dbReference type="PROSITE" id="PS50035">
    <property type="entry name" value="PLD"/>
    <property type="match status" value="2"/>
</dbReference>
<dbReference type="Gene3D" id="3.30.870.10">
    <property type="entry name" value="Endonuclease Chain A"/>
    <property type="match status" value="2"/>
</dbReference>
<dbReference type="InterPro" id="IPR025202">
    <property type="entry name" value="PLD-like_dom"/>
</dbReference>
<sequence>MTAPAEFPASFVKPWKELLASHRSAQADDFPNHHVTNLDSLTTTSVPRSLYVGTGYSIFTRALLPAISAAKHSVHFVTCYWAASSTQDAIREALLQVASSRAHHEGAVSPLRVTIGFSSRGLLQKLFHTSSRDGHIYPPAQWGKLGLPDERTLRHGGIEMTVKSLFFTPLSAMHPKYVVVDGTRAFVPSCNVSWERWFEGCVELEGDVVSTLLTFHERVWGTGGAGLNASTNGRPPETRGDTIHTQEGDSQTLDSATSSTAMIRGDEVSATQSIRLSFSTPVPTIFLPSPHHRNPRFSFFPFLSQYNPPVTPLNAALLTLFANARREITILTPNLTSWPALDALLTALARGVDVQIRTSKGMMLIEQLVTAGTTTARCINKLVKKYQQLQMPKQPPDLEAQPVAPGKLEILYYKPLASRKDNDDEPVVSHIKMTMVDGEYLVLGSGNMDRASWWTSQELGVLFHVPGFDGHKLWDGVLDRRTEVVFRSRDH</sequence>
<evidence type="ECO:0000313" key="3">
    <source>
        <dbReference type="EMBL" id="POR31540.1"/>
    </source>
</evidence>
<feature type="domain" description="PLD phosphodiesterase" evidence="2">
    <location>
        <begin position="169"/>
        <end position="196"/>
    </location>
</feature>
<evidence type="ECO:0000256" key="1">
    <source>
        <dbReference type="SAM" id="MobiDB-lite"/>
    </source>
</evidence>
<proteinExistence type="predicted"/>
<dbReference type="EMBL" id="PKSG01001029">
    <property type="protein sequence ID" value="POR31540.1"/>
    <property type="molecule type" value="Genomic_DNA"/>
</dbReference>
<dbReference type="SMART" id="SM00155">
    <property type="entry name" value="PLDc"/>
    <property type="match status" value="2"/>
</dbReference>
<dbReference type="GO" id="GO:0032049">
    <property type="term" value="P:cardiolipin biosynthetic process"/>
    <property type="evidence" value="ECO:0007669"/>
    <property type="project" value="UniProtKB-ARBA"/>
</dbReference>